<dbReference type="EMBL" id="CAFBNE010000105">
    <property type="protein sequence ID" value="CAB4964984.1"/>
    <property type="molecule type" value="Genomic_DNA"/>
</dbReference>
<dbReference type="Pfam" id="PF13622">
    <property type="entry name" value="4HBT_3"/>
    <property type="match status" value="1"/>
</dbReference>
<dbReference type="InterPro" id="IPR029069">
    <property type="entry name" value="HotDog_dom_sf"/>
</dbReference>
<proteinExistence type="inferred from homology"/>
<dbReference type="GO" id="GO:0009062">
    <property type="term" value="P:fatty acid catabolic process"/>
    <property type="evidence" value="ECO:0007669"/>
    <property type="project" value="TreeGrafter"/>
</dbReference>
<dbReference type="Pfam" id="PF02551">
    <property type="entry name" value="Acyl_CoA_thio"/>
    <property type="match status" value="1"/>
</dbReference>
<dbReference type="Gene3D" id="2.40.160.210">
    <property type="entry name" value="Acyl-CoA thioesterase, double hotdog domain"/>
    <property type="match status" value="1"/>
</dbReference>
<protein>
    <submittedName>
        <fullName evidence="5">Unannotated protein</fullName>
    </submittedName>
</protein>
<evidence type="ECO:0000256" key="2">
    <source>
        <dbReference type="ARBA" id="ARBA00022801"/>
    </source>
</evidence>
<keyword evidence="2" id="KW-0378">Hydrolase</keyword>
<dbReference type="SUPFAM" id="SSF54637">
    <property type="entry name" value="Thioesterase/thiol ester dehydrase-isomerase"/>
    <property type="match status" value="2"/>
</dbReference>
<comment type="similarity">
    <text evidence="1">Belongs to the C/M/P thioester hydrolase family.</text>
</comment>
<feature type="domain" description="Acyl-CoA thioesterase-like N-terminal HotDog" evidence="4">
    <location>
        <begin position="35"/>
        <end position="112"/>
    </location>
</feature>
<evidence type="ECO:0000259" key="4">
    <source>
        <dbReference type="Pfam" id="PF13622"/>
    </source>
</evidence>
<name>A0A6J7LH00_9ZZZZ</name>
<sequence length="288" mass="32013">MTDGTGDHDFIDRLTLVPIDRDIFTGICHSGAPMRAFGGQIAAQSLMAAGATIGDPARHVHSLHGYFLRPGRTKESITYLVDRPRDGRSFSTRIVRAVQQGETIFMMTASFALTDPGPAHQFNAPTVAAPSSLPGSRISDAVPSEVRERRRLDYPEEQLFELRFVEDEHETLPLIDDRYERTTWVRLTQPLPDDPLIQACALTYLSDLTMVGTALAPHHSLRDSLQLASIDHAMWFHAPVRVDDWLLFAQDTPVANGGHGLARGLFYDTKGVLVASVVQESLMRDRRQ</sequence>
<reference evidence="5" key="1">
    <citation type="submission" date="2020-05" db="EMBL/GenBank/DDBJ databases">
        <authorList>
            <person name="Chiriac C."/>
            <person name="Salcher M."/>
            <person name="Ghai R."/>
            <person name="Kavagutti S V."/>
        </authorList>
    </citation>
    <scope>NUCLEOTIDE SEQUENCE</scope>
</reference>
<evidence type="ECO:0000259" key="3">
    <source>
        <dbReference type="Pfam" id="PF02551"/>
    </source>
</evidence>
<dbReference type="InterPro" id="IPR003703">
    <property type="entry name" value="Acyl_CoA_thio"/>
</dbReference>
<dbReference type="CDD" id="cd03445">
    <property type="entry name" value="Thioesterase_II_repeat2"/>
    <property type="match status" value="1"/>
</dbReference>
<dbReference type="AlphaFoldDB" id="A0A6J7LH00"/>
<dbReference type="PANTHER" id="PTHR11066">
    <property type="entry name" value="ACYL-COA THIOESTERASE"/>
    <property type="match status" value="1"/>
</dbReference>
<gene>
    <name evidence="5" type="ORF">UFOPK3772_02593</name>
</gene>
<evidence type="ECO:0000256" key="1">
    <source>
        <dbReference type="ARBA" id="ARBA00006538"/>
    </source>
</evidence>
<dbReference type="InterPro" id="IPR025652">
    <property type="entry name" value="TesB_C"/>
</dbReference>
<dbReference type="GO" id="GO:0047617">
    <property type="term" value="F:fatty acyl-CoA hydrolase activity"/>
    <property type="evidence" value="ECO:0007669"/>
    <property type="project" value="InterPro"/>
</dbReference>
<dbReference type="PANTHER" id="PTHR11066:SF34">
    <property type="entry name" value="ACYL-COENZYME A THIOESTERASE 8"/>
    <property type="match status" value="1"/>
</dbReference>
<dbReference type="InterPro" id="IPR049449">
    <property type="entry name" value="TesB_ACOT8-like_N"/>
</dbReference>
<dbReference type="CDD" id="cd03444">
    <property type="entry name" value="Thioesterase_II_repeat1"/>
    <property type="match status" value="1"/>
</dbReference>
<evidence type="ECO:0000313" key="5">
    <source>
        <dbReference type="EMBL" id="CAB4964984.1"/>
    </source>
</evidence>
<organism evidence="5">
    <name type="scientific">freshwater metagenome</name>
    <dbReference type="NCBI Taxonomy" id="449393"/>
    <lineage>
        <taxon>unclassified sequences</taxon>
        <taxon>metagenomes</taxon>
        <taxon>ecological metagenomes</taxon>
    </lineage>
</organism>
<accession>A0A6J7LH00</accession>
<dbReference type="GO" id="GO:0006637">
    <property type="term" value="P:acyl-CoA metabolic process"/>
    <property type="evidence" value="ECO:0007669"/>
    <property type="project" value="InterPro"/>
</dbReference>
<dbReference type="InterPro" id="IPR042171">
    <property type="entry name" value="Acyl-CoA_hotdog"/>
</dbReference>
<feature type="domain" description="Acyl-CoA thioesterase 2 C-terminal" evidence="3">
    <location>
        <begin position="180"/>
        <end position="280"/>
    </location>
</feature>